<name>L1KIJ8_9ACTN</name>
<evidence type="ECO:0000313" key="1">
    <source>
        <dbReference type="EMBL" id="EKX60379.1"/>
    </source>
</evidence>
<protein>
    <submittedName>
        <fullName evidence="1">Uncharacterized protein</fullName>
    </submittedName>
</protein>
<keyword evidence="2" id="KW-1185">Reference proteome</keyword>
<dbReference type="AlphaFoldDB" id="L1KIJ8"/>
<sequence length="76" mass="8274">GLGQRQRHAAFGAFTSAGRAFWATSTSAANAVASLTASSARILRSTSMFAAFRPWMKRLYVMPLARAAALMRWIHS</sequence>
<comment type="caution">
    <text evidence="1">The sequence shown here is derived from an EMBL/GenBank/DDBJ whole genome shotgun (WGS) entry which is preliminary data.</text>
</comment>
<gene>
    <name evidence="1" type="ORF">STRIP9103_01623</name>
</gene>
<reference evidence="1 2" key="1">
    <citation type="submission" date="2012-11" db="EMBL/GenBank/DDBJ databases">
        <authorList>
            <person name="Huguet-Tapia J.C."/>
            <person name="Durkin A.S."/>
            <person name="Pettis G.S."/>
            <person name="Badger J.H."/>
        </authorList>
    </citation>
    <scope>NUCLEOTIDE SEQUENCE [LARGE SCALE GENOMIC DNA]</scope>
    <source>
        <strain evidence="1 2">91-03</strain>
    </source>
</reference>
<accession>L1KIJ8</accession>
<feature type="non-terminal residue" evidence="1">
    <location>
        <position position="1"/>
    </location>
</feature>
<proteinExistence type="predicted"/>
<dbReference type="EMBL" id="AEJC01000656">
    <property type="protein sequence ID" value="EKX60379.1"/>
    <property type="molecule type" value="Genomic_DNA"/>
</dbReference>
<evidence type="ECO:0000313" key="2">
    <source>
        <dbReference type="Proteomes" id="UP000010411"/>
    </source>
</evidence>
<organism evidence="1 2">
    <name type="scientific">Streptomyces ipomoeae 91-03</name>
    <dbReference type="NCBI Taxonomy" id="698759"/>
    <lineage>
        <taxon>Bacteria</taxon>
        <taxon>Bacillati</taxon>
        <taxon>Actinomycetota</taxon>
        <taxon>Actinomycetes</taxon>
        <taxon>Kitasatosporales</taxon>
        <taxon>Streptomycetaceae</taxon>
        <taxon>Streptomyces</taxon>
    </lineage>
</organism>
<dbReference type="Proteomes" id="UP000010411">
    <property type="component" value="Unassembled WGS sequence"/>
</dbReference>